<dbReference type="RefSeq" id="WP_344660383.1">
    <property type="nucleotide sequence ID" value="NZ_BAAAQM010000040.1"/>
</dbReference>
<dbReference type="InterPro" id="IPR005399">
    <property type="entry name" value="K_chnl_volt-dep_bsu_KCNAB-rel"/>
</dbReference>
<dbReference type="Proteomes" id="UP001499854">
    <property type="component" value="Unassembled WGS sequence"/>
</dbReference>
<dbReference type="InterPro" id="IPR023210">
    <property type="entry name" value="NADP_OxRdtase_dom"/>
</dbReference>
<dbReference type="SUPFAM" id="SSF51430">
    <property type="entry name" value="NAD(P)-linked oxidoreductase"/>
    <property type="match status" value="1"/>
</dbReference>
<evidence type="ECO:0000313" key="5">
    <source>
        <dbReference type="EMBL" id="GAA1988150.1"/>
    </source>
</evidence>
<gene>
    <name evidence="5" type="primary">mgrA_2</name>
    <name evidence="5" type="ORF">GCM10009838_58690</name>
</gene>
<keyword evidence="2" id="KW-0521">NADP</keyword>
<sequence length="336" mass="36982">MKATTLGYTPDENRYRRSHYRRCGASGLKLPALSLGLWYSFGDDFALDNQRSIICRAFDLGINHFDLADKYGRPDGSAEESFGRILRTELAAHRDELLISTKAGYPMWPGPYGGGASRKHLLAGLDQSLRRLGVDHVDVFYSHRPDPDTPIEETMLALSTAARQGKIRYPAISSYSPEGTRHAAQILHELGTPLLLHQPEYSMLNRGIERDLLDTVAELNIGCATFSPLAQGVLTGKYGDGVPDGSRAGQGRSLSLQKVGDETLARVRALRHVASRRGQSLAQLALSWALRDDRITSVIMGVSSVQQLDENFAAQKRAEFTDLELKEIDDCLSAPS</sequence>
<dbReference type="PANTHER" id="PTHR43150:SF4">
    <property type="entry name" value="L-GLYCERALDEHYDE 3-PHOSPHATE REDUCTASE"/>
    <property type="match status" value="1"/>
</dbReference>
<evidence type="ECO:0000256" key="1">
    <source>
        <dbReference type="ARBA" id="ARBA00006515"/>
    </source>
</evidence>
<evidence type="ECO:0000259" key="4">
    <source>
        <dbReference type="Pfam" id="PF00248"/>
    </source>
</evidence>
<name>A0ABN2SK96_9ACTN</name>
<comment type="similarity">
    <text evidence="1">Belongs to the shaker potassium channel beta subunit family.</text>
</comment>
<dbReference type="InterPro" id="IPR036812">
    <property type="entry name" value="NAD(P)_OxRdtase_dom_sf"/>
</dbReference>
<dbReference type="Pfam" id="PF00248">
    <property type="entry name" value="Aldo_ket_red"/>
    <property type="match status" value="1"/>
</dbReference>
<reference evidence="5 6" key="1">
    <citation type="journal article" date="2019" name="Int. J. Syst. Evol. Microbiol.">
        <title>The Global Catalogue of Microorganisms (GCM) 10K type strain sequencing project: providing services to taxonomists for standard genome sequencing and annotation.</title>
        <authorList>
            <consortium name="The Broad Institute Genomics Platform"/>
            <consortium name="The Broad Institute Genome Sequencing Center for Infectious Disease"/>
            <person name="Wu L."/>
            <person name="Ma J."/>
        </authorList>
    </citation>
    <scope>NUCLEOTIDE SEQUENCE [LARGE SCALE GENOMIC DNA]</scope>
    <source>
        <strain evidence="5 6">JCM 16013</strain>
    </source>
</reference>
<dbReference type="PANTHER" id="PTHR43150">
    <property type="entry name" value="HYPERKINETIC, ISOFORM M"/>
    <property type="match status" value="1"/>
</dbReference>
<evidence type="ECO:0000313" key="6">
    <source>
        <dbReference type="Proteomes" id="UP001499854"/>
    </source>
</evidence>
<dbReference type="Gene3D" id="3.20.20.100">
    <property type="entry name" value="NADP-dependent oxidoreductase domain"/>
    <property type="match status" value="1"/>
</dbReference>
<keyword evidence="6" id="KW-1185">Reference proteome</keyword>
<protein>
    <submittedName>
        <fullName evidence="5">L-glyceraldehyde 3-phosphate reductase</fullName>
    </submittedName>
</protein>
<organism evidence="5 6">
    <name type="scientific">Catenulispora subtropica</name>
    <dbReference type="NCBI Taxonomy" id="450798"/>
    <lineage>
        <taxon>Bacteria</taxon>
        <taxon>Bacillati</taxon>
        <taxon>Actinomycetota</taxon>
        <taxon>Actinomycetes</taxon>
        <taxon>Catenulisporales</taxon>
        <taxon>Catenulisporaceae</taxon>
        <taxon>Catenulispora</taxon>
    </lineage>
</organism>
<accession>A0ABN2SK96</accession>
<feature type="domain" description="NADP-dependent oxidoreductase" evidence="4">
    <location>
        <begin position="33"/>
        <end position="332"/>
    </location>
</feature>
<proteinExistence type="inferred from homology"/>
<evidence type="ECO:0000256" key="3">
    <source>
        <dbReference type="ARBA" id="ARBA00023002"/>
    </source>
</evidence>
<comment type="caution">
    <text evidence="5">The sequence shown here is derived from an EMBL/GenBank/DDBJ whole genome shotgun (WGS) entry which is preliminary data.</text>
</comment>
<evidence type="ECO:0000256" key="2">
    <source>
        <dbReference type="ARBA" id="ARBA00022857"/>
    </source>
</evidence>
<dbReference type="EMBL" id="BAAAQM010000040">
    <property type="protein sequence ID" value="GAA1988150.1"/>
    <property type="molecule type" value="Genomic_DNA"/>
</dbReference>
<keyword evidence="3" id="KW-0560">Oxidoreductase</keyword>